<dbReference type="EMBL" id="JAOTPO010000003">
    <property type="protein sequence ID" value="MDE5412800.1"/>
    <property type="molecule type" value="Genomic_DNA"/>
</dbReference>
<dbReference type="Gene3D" id="3.40.640.10">
    <property type="entry name" value="Type I PLP-dependent aspartate aminotransferase-like (Major domain)"/>
    <property type="match status" value="1"/>
</dbReference>
<dbReference type="RefSeq" id="WP_275117436.1">
    <property type="nucleotide sequence ID" value="NZ_JAOTPO010000003.1"/>
</dbReference>
<comment type="similarity">
    <text evidence="1 3">Belongs to the class-III pyridoxal-phosphate-dependent aminotransferase family.</text>
</comment>
<dbReference type="PANTHER" id="PTHR43094:SF1">
    <property type="entry name" value="AMINOTRANSFERASE CLASS-III"/>
    <property type="match status" value="1"/>
</dbReference>
<dbReference type="GO" id="GO:0008483">
    <property type="term" value="F:transaminase activity"/>
    <property type="evidence" value="ECO:0007669"/>
    <property type="project" value="UniProtKB-KW"/>
</dbReference>
<evidence type="ECO:0000313" key="4">
    <source>
        <dbReference type="EMBL" id="MDE5412800.1"/>
    </source>
</evidence>
<dbReference type="InterPro" id="IPR005814">
    <property type="entry name" value="Aminotrans_3"/>
</dbReference>
<dbReference type="PANTHER" id="PTHR43094">
    <property type="entry name" value="AMINOTRANSFERASE"/>
    <property type="match status" value="1"/>
</dbReference>
<keyword evidence="5" id="KW-1185">Reference proteome</keyword>
<dbReference type="Gene3D" id="3.90.1150.10">
    <property type="entry name" value="Aspartate Aminotransferase, domain 1"/>
    <property type="match status" value="1"/>
</dbReference>
<accession>A0ABT5VBZ3</accession>
<dbReference type="Proteomes" id="UP001148125">
    <property type="component" value="Unassembled WGS sequence"/>
</dbReference>
<reference evidence="4" key="1">
    <citation type="submission" date="2024-05" db="EMBL/GenBank/DDBJ databases">
        <title>Alkalihalobacillus sp. strain MEB203 novel alkaliphilic bacterium from Lonar Lake, India.</title>
        <authorList>
            <person name="Joshi A."/>
            <person name="Thite S."/>
            <person name="Mengade P."/>
        </authorList>
    </citation>
    <scope>NUCLEOTIDE SEQUENCE</scope>
    <source>
        <strain evidence="4">MEB 203</strain>
    </source>
</reference>
<dbReference type="InterPro" id="IPR015422">
    <property type="entry name" value="PyrdxlP-dep_Trfase_small"/>
</dbReference>
<proteinExistence type="inferred from homology"/>
<evidence type="ECO:0000313" key="5">
    <source>
        <dbReference type="Proteomes" id="UP001148125"/>
    </source>
</evidence>
<dbReference type="InterPro" id="IPR015421">
    <property type="entry name" value="PyrdxlP-dep_Trfase_major"/>
</dbReference>
<dbReference type="CDD" id="cd00610">
    <property type="entry name" value="OAT_like"/>
    <property type="match status" value="1"/>
</dbReference>
<sequence>MGRRYLIQPFLTKNYPIIHYGKGVFLYDKNGNEYLDGSSGAVTANIGHGVHEIIEAMHDQSKKVSFVYRSQFTNEPAERLAKQLSELAPGALNWSFFVNSGTEAIETAMKVALQHWQEQQRPEKQVFISRRLSYHGITIGALSLSGFIARRERFEPLLENYPSLSPPYCYRCPFHSTYPKCHLQCAEELEDIIERIGAKYIAAFVAEPVIGAAGGAISPPDGYYQKIKEICQRNNILFIADEVMTGMGRTGKMFAIEHWGVTPDIMAIGKGLSGGYAPIAATLISDDVMKPIEEGTKVIMSGHTFSANPQSCATALAVIRYTLKNKVINEVEAKGELLMKKLSPLAKRFPFIGDIRGKGLLIGVEIVGNTRRKKSFPRHWNVSQRVIDHALESGLLLYPAASGHNGLDNNGILIAPPLTITAKEIDVLVERLAKTLMLTEQSLTQLERS</sequence>
<dbReference type="SUPFAM" id="SSF53383">
    <property type="entry name" value="PLP-dependent transferases"/>
    <property type="match status" value="1"/>
</dbReference>
<dbReference type="NCBIfam" id="NF005375">
    <property type="entry name" value="PRK06917.1"/>
    <property type="match status" value="1"/>
</dbReference>
<dbReference type="InterPro" id="IPR015424">
    <property type="entry name" value="PyrdxlP-dep_Trfase"/>
</dbReference>
<name>A0ABT5VBZ3_9BACI</name>
<dbReference type="InterPro" id="IPR049704">
    <property type="entry name" value="Aminotrans_3_PPA_site"/>
</dbReference>
<protein>
    <submittedName>
        <fullName evidence="4">Aspartate aminotransferase family protein</fullName>
    </submittedName>
</protein>
<evidence type="ECO:0000256" key="1">
    <source>
        <dbReference type="ARBA" id="ARBA00008954"/>
    </source>
</evidence>
<keyword evidence="4" id="KW-0808">Transferase</keyword>
<dbReference type="PIRSF" id="PIRSF000521">
    <property type="entry name" value="Transaminase_4ab_Lys_Orn"/>
    <property type="match status" value="1"/>
</dbReference>
<organism evidence="4 5">
    <name type="scientific">Alkalihalobacterium chitinilyticum</name>
    <dbReference type="NCBI Taxonomy" id="2980103"/>
    <lineage>
        <taxon>Bacteria</taxon>
        <taxon>Bacillati</taxon>
        <taxon>Bacillota</taxon>
        <taxon>Bacilli</taxon>
        <taxon>Bacillales</taxon>
        <taxon>Bacillaceae</taxon>
        <taxon>Alkalihalobacterium</taxon>
    </lineage>
</organism>
<gene>
    <name evidence="4" type="ORF">N7Z68_05340</name>
</gene>
<keyword evidence="2 3" id="KW-0663">Pyridoxal phosphate</keyword>
<evidence type="ECO:0000256" key="3">
    <source>
        <dbReference type="RuleBase" id="RU003560"/>
    </source>
</evidence>
<keyword evidence="4" id="KW-0032">Aminotransferase</keyword>
<dbReference type="Pfam" id="PF00202">
    <property type="entry name" value="Aminotran_3"/>
    <property type="match status" value="1"/>
</dbReference>
<dbReference type="PROSITE" id="PS00600">
    <property type="entry name" value="AA_TRANSFER_CLASS_3"/>
    <property type="match status" value="1"/>
</dbReference>
<comment type="caution">
    <text evidence="4">The sequence shown here is derived from an EMBL/GenBank/DDBJ whole genome shotgun (WGS) entry which is preliminary data.</text>
</comment>
<evidence type="ECO:0000256" key="2">
    <source>
        <dbReference type="ARBA" id="ARBA00022898"/>
    </source>
</evidence>